<dbReference type="AlphaFoldDB" id="A0A915L805"/>
<name>A0A915L805_ROMCU</name>
<organism evidence="1 2">
    <name type="scientific">Romanomermis culicivorax</name>
    <name type="common">Nematode worm</name>
    <dbReference type="NCBI Taxonomy" id="13658"/>
    <lineage>
        <taxon>Eukaryota</taxon>
        <taxon>Metazoa</taxon>
        <taxon>Ecdysozoa</taxon>
        <taxon>Nematoda</taxon>
        <taxon>Enoplea</taxon>
        <taxon>Dorylaimia</taxon>
        <taxon>Mermithida</taxon>
        <taxon>Mermithoidea</taxon>
        <taxon>Mermithidae</taxon>
        <taxon>Romanomermis</taxon>
    </lineage>
</organism>
<reference evidence="2" key="1">
    <citation type="submission" date="2022-11" db="UniProtKB">
        <authorList>
            <consortium name="WormBaseParasite"/>
        </authorList>
    </citation>
    <scope>IDENTIFICATION</scope>
</reference>
<keyword evidence="1" id="KW-1185">Reference proteome</keyword>
<evidence type="ECO:0000313" key="2">
    <source>
        <dbReference type="WBParaSite" id="nRc.2.0.1.t47245-RA"/>
    </source>
</evidence>
<proteinExistence type="predicted"/>
<dbReference type="Proteomes" id="UP000887565">
    <property type="component" value="Unplaced"/>
</dbReference>
<protein>
    <submittedName>
        <fullName evidence="2">Uncharacterized protein</fullName>
    </submittedName>
</protein>
<dbReference type="WBParaSite" id="nRc.2.0.1.t47245-RA">
    <property type="protein sequence ID" value="nRc.2.0.1.t47245-RA"/>
    <property type="gene ID" value="nRc.2.0.1.g47245"/>
</dbReference>
<sequence length="60" mass="6955">MSSDTPELQCRYHCFVQIGHQSLLFSLANSFIMAIAVERFYATVLPLRYKQVIFNADEKL</sequence>
<evidence type="ECO:0000313" key="1">
    <source>
        <dbReference type="Proteomes" id="UP000887565"/>
    </source>
</evidence>
<accession>A0A915L805</accession>